<dbReference type="PANTHER" id="PTHR31005">
    <property type="entry name" value="DUF4139 DOMAIN-CONTAINING PROTEIN"/>
    <property type="match status" value="1"/>
</dbReference>
<sequence length="1194" mass="132680">MSLSVSTAEILVSDLPTKSVTLTPLRATVVREIQTTIQPGQNEITILGLDPQVDPDSIRVDGSGSATITDIQTDKVPRRENFEDVYPEESGDELSDTLETDSDEDFGIDDSELQAVRKEIAEIEAALAKARGNQAMSLAVSNFMDGYGKKLSMENADAAKLNDFLQLYVQRHSVECDRHHQSTVEIKEAEKSLERLNKKRARLETAYSKAKEAALKDVRKERKKRLREREEKKKKQQQLRNERKLFWTRTVSQVVVHLDSHLIMTPGSSRRSSIVEKAGSSADAVDVTLRLTYVIPGPRWVSRYDLSISTPSSSARLTYRAEFHNSCSETWRDTQVTLSTSQASFSGLEERIPQLQGWHIKLDPNNAGQPSWNNILRSLDEPGQPLQAHAKSLKQQLAEMQKANQQRLNNVRNVQMKAQAAPASLFGCAPAPKFGQTAFGQASGPPAQSSLFGSNAQQQQAQSQEQAQIAAVIERGERLDNLPASGFGMAMRPQAPAAPSGSSNLNSGDEDDEEDEDEDEDSQTIAAASLEHQDSVKQDYGLTTTYDLPGRRTLVPSSVHRRHVLAELDLKSMTLTHIIVPKIRAAAFLRARIQNTSSVTILRGRAGMTVDGTFLGTNALPNCAPNDAFNISLGVDPSILVSYAKPSVRRVGGGFFSKEHTAVFRRTCWVKNTKSIAVDLIVSEQVPLSEDDKLRVQILEPKGLEKEGDQAKMAMEGKGSGSVLVAKNGEVKWMFKLQPGKDTRLTVEYEARVPPGSQSNDMLLPVKAPRHPLPTPLIFTPFLPRLCFLFKSTIPLPVYDSTSPPLPPTRQLLPPEIIHARITRTPTTLPQPRRRRRIIIFSRRSPDKLFPAGGAQPFCVLDARDGLGGVEGGWRALCWTFERCEGWDEGDVVRSSTPSYPSTPNSRASTTASVKDRETVVKLNANSAAVLRKISPEDLRKRVNDALGSQINLLGKAPRVIAAKQLKSGDVVLHTTTTAEADTLKSTKDKWVKVLGTTARVIKPTYGVIIHGVRTDKELINTDNQDRAIEKIESENAVLHEGAKVAYIGWLTKEGRKKAASSLIVEFTTKYHANQVIREGLEPWQNPFIYTTHNPIPQHFEVAYHDHKKTRVYFFMNKRIASHHWTVTHHTPDLSTLELKWGVHEETIIIHNVYNPIPSLEPTNSAITTLQSVLDRWKDTEQIVVGDFNLHHPY</sequence>
<evidence type="ECO:0000313" key="5">
    <source>
        <dbReference type="Proteomes" id="UP000653565"/>
    </source>
</evidence>
<gene>
    <name evidence="4" type="ORF">CNMCM6805_000353</name>
</gene>
<evidence type="ECO:0000259" key="2">
    <source>
        <dbReference type="Pfam" id="PF13598"/>
    </source>
</evidence>
<feature type="compositionally biased region" description="Acidic residues" evidence="1">
    <location>
        <begin position="508"/>
        <end position="522"/>
    </location>
</feature>
<dbReference type="InterPro" id="IPR036691">
    <property type="entry name" value="Endo/exonu/phosph_ase_sf"/>
</dbReference>
<evidence type="ECO:0008006" key="6">
    <source>
        <dbReference type="Google" id="ProtNLM"/>
    </source>
</evidence>
<feature type="region of interest" description="Disordered" evidence="1">
    <location>
        <begin position="891"/>
        <end position="914"/>
    </location>
</feature>
<accession>A0A8H4GY03</accession>
<dbReference type="PANTHER" id="PTHR31005:SF8">
    <property type="entry name" value="DUF4139 DOMAIN-CONTAINING PROTEIN"/>
    <property type="match status" value="1"/>
</dbReference>
<dbReference type="Gene3D" id="3.60.10.10">
    <property type="entry name" value="Endonuclease/exonuclease/phosphatase"/>
    <property type="match status" value="1"/>
</dbReference>
<dbReference type="NCBIfam" id="TIGR02231">
    <property type="entry name" value="mucoidy inhibitor MuiA family protein"/>
    <property type="match status" value="1"/>
</dbReference>
<feature type="region of interest" description="Disordered" evidence="1">
    <location>
        <begin position="84"/>
        <end position="106"/>
    </location>
</feature>
<dbReference type="InterPro" id="IPR037291">
    <property type="entry name" value="DUF4139"/>
</dbReference>
<proteinExistence type="predicted"/>
<keyword evidence="5" id="KW-1185">Reference proteome</keyword>
<dbReference type="Pfam" id="PF13598">
    <property type="entry name" value="DUF4139"/>
    <property type="match status" value="1"/>
</dbReference>
<protein>
    <recommendedName>
        <fullName evidence="6">Mucoidy inhibitor A</fullName>
    </recommendedName>
</protein>
<evidence type="ECO:0000256" key="1">
    <source>
        <dbReference type="SAM" id="MobiDB-lite"/>
    </source>
</evidence>
<organism evidence="4 5">
    <name type="scientific">Aspergillus fumigatiaffinis</name>
    <dbReference type="NCBI Taxonomy" id="340414"/>
    <lineage>
        <taxon>Eukaryota</taxon>
        <taxon>Fungi</taxon>
        <taxon>Dikarya</taxon>
        <taxon>Ascomycota</taxon>
        <taxon>Pezizomycotina</taxon>
        <taxon>Eurotiomycetes</taxon>
        <taxon>Eurotiomycetidae</taxon>
        <taxon>Eurotiales</taxon>
        <taxon>Aspergillaceae</taxon>
        <taxon>Aspergillus</taxon>
        <taxon>Aspergillus subgen. Fumigati</taxon>
    </lineage>
</organism>
<dbReference type="CDD" id="cd22249">
    <property type="entry name" value="UDM1_RNF168_RNF169-like"/>
    <property type="match status" value="1"/>
</dbReference>
<feature type="domain" description="DUF4139" evidence="2">
    <location>
        <begin position="289"/>
        <end position="754"/>
    </location>
</feature>
<feature type="domain" description="DUF4140" evidence="3">
    <location>
        <begin position="20"/>
        <end position="135"/>
    </location>
</feature>
<dbReference type="EMBL" id="JAAAPX010000109">
    <property type="protein sequence ID" value="KAF4231035.1"/>
    <property type="molecule type" value="Genomic_DNA"/>
</dbReference>
<feature type="compositionally biased region" description="Low complexity" evidence="1">
    <location>
        <begin position="456"/>
        <end position="468"/>
    </location>
</feature>
<feature type="compositionally biased region" description="Low complexity" evidence="1">
    <location>
        <begin position="895"/>
        <end position="906"/>
    </location>
</feature>
<dbReference type="InterPro" id="IPR025554">
    <property type="entry name" value="DUF4140"/>
</dbReference>
<dbReference type="SUPFAM" id="SSF56219">
    <property type="entry name" value="DNase I-like"/>
    <property type="match status" value="1"/>
</dbReference>
<dbReference type="AlphaFoldDB" id="A0A8H4GY03"/>
<dbReference type="Pfam" id="PF13600">
    <property type="entry name" value="DUF4140"/>
    <property type="match status" value="1"/>
</dbReference>
<comment type="caution">
    <text evidence="4">The sequence shown here is derived from an EMBL/GenBank/DDBJ whole genome shotgun (WGS) entry which is preliminary data.</text>
</comment>
<evidence type="ECO:0000313" key="4">
    <source>
        <dbReference type="EMBL" id="KAF4231035.1"/>
    </source>
</evidence>
<reference evidence="4" key="2">
    <citation type="submission" date="2020-04" db="EMBL/GenBank/DDBJ databases">
        <authorList>
            <person name="Santos R.A.C."/>
            <person name="Steenwyk J.L."/>
            <person name="Rivero-Menendez O."/>
            <person name="Mead M.E."/>
            <person name="Silva L.P."/>
            <person name="Bastos R.W."/>
            <person name="Alastruey-Izquierdo A."/>
            <person name="Goldman G.H."/>
            <person name="Rokas A."/>
        </authorList>
    </citation>
    <scope>NUCLEOTIDE SEQUENCE</scope>
    <source>
        <strain evidence="4">CNM-CM6805</strain>
    </source>
</reference>
<evidence type="ECO:0000259" key="3">
    <source>
        <dbReference type="Pfam" id="PF13600"/>
    </source>
</evidence>
<feature type="region of interest" description="Disordered" evidence="1">
    <location>
        <begin position="214"/>
        <end position="239"/>
    </location>
</feature>
<feature type="region of interest" description="Disordered" evidence="1">
    <location>
        <begin position="483"/>
        <end position="523"/>
    </location>
</feature>
<dbReference type="Proteomes" id="UP000653565">
    <property type="component" value="Unassembled WGS sequence"/>
</dbReference>
<dbReference type="InterPro" id="IPR011935">
    <property type="entry name" value="CHP02231"/>
</dbReference>
<feature type="region of interest" description="Disordered" evidence="1">
    <location>
        <begin position="437"/>
        <end position="468"/>
    </location>
</feature>
<feature type="compositionally biased region" description="Polar residues" evidence="1">
    <location>
        <begin position="446"/>
        <end position="455"/>
    </location>
</feature>
<name>A0A8H4GY03_9EURO</name>
<reference evidence="4" key="1">
    <citation type="journal article" date="2020" name="bioRxiv">
        <title>Genomic and phenotypic heterogeneity of clinical isolates of the human pathogens Aspergillus fumigatus, Aspergillus lentulus and Aspergillus fumigatiaffinis.</title>
        <authorList>
            <person name="dos Santos R.A.C."/>
            <person name="Steenwyk J.L."/>
            <person name="Rivero-Menendez O."/>
            <person name="Mead M.E."/>
            <person name="Silva L.P."/>
            <person name="Bastos R.W."/>
            <person name="Alastruey-Izquierdo A."/>
            <person name="Goldman G.H."/>
            <person name="Rokas A."/>
        </authorList>
    </citation>
    <scope>NUCLEOTIDE SEQUENCE</scope>
    <source>
        <strain evidence="4">CNM-CM6805</strain>
    </source>
</reference>